<feature type="compositionally biased region" description="Low complexity" evidence="1">
    <location>
        <begin position="29"/>
        <end position="44"/>
    </location>
</feature>
<evidence type="ECO:0000313" key="3">
    <source>
        <dbReference type="Proteomes" id="UP001153269"/>
    </source>
</evidence>
<comment type="caution">
    <text evidence="2">The sequence shown here is derived from an EMBL/GenBank/DDBJ whole genome shotgun (WGS) entry which is preliminary data.</text>
</comment>
<protein>
    <submittedName>
        <fullName evidence="2">Uncharacterized protein</fullName>
    </submittedName>
</protein>
<dbReference type="Proteomes" id="UP001153269">
    <property type="component" value="Unassembled WGS sequence"/>
</dbReference>
<feature type="region of interest" description="Disordered" evidence="1">
    <location>
        <begin position="1"/>
        <end position="53"/>
    </location>
</feature>
<name>A0A9N7UXA4_PLEPL</name>
<proteinExistence type="predicted"/>
<sequence>MTGDTAAFPRGKKKQEEGGAQHHLFPPTSSNGWGSINSSGGNNNPNKPRQRVGHLSELLIDHSLLETSYSSLPLCDMWVSGERRGLGSRVSSRYQSSLNKCADPGQAC</sequence>
<gene>
    <name evidence="2" type="ORF">PLEPLA_LOCUS26860</name>
</gene>
<accession>A0A9N7UXA4</accession>
<dbReference type="AlphaFoldDB" id="A0A9N7UXA4"/>
<dbReference type="EMBL" id="CADEAL010002224">
    <property type="protein sequence ID" value="CAB1439010.1"/>
    <property type="molecule type" value="Genomic_DNA"/>
</dbReference>
<evidence type="ECO:0000256" key="1">
    <source>
        <dbReference type="SAM" id="MobiDB-lite"/>
    </source>
</evidence>
<reference evidence="2" key="1">
    <citation type="submission" date="2020-03" db="EMBL/GenBank/DDBJ databases">
        <authorList>
            <person name="Weist P."/>
        </authorList>
    </citation>
    <scope>NUCLEOTIDE SEQUENCE</scope>
</reference>
<keyword evidence="3" id="KW-1185">Reference proteome</keyword>
<evidence type="ECO:0000313" key="2">
    <source>
        <dbReference type="EMBL" id="CAB1439010.1"/>
    </source>
</evidence>
<organism evidence="2 3">
    <name type="scientific">Pleuronectes platessa</name>
    <name type="common">European plaice</name>
    <dbReference type="NCBI Taxonomy" id="8262"/>
    <lineage>
        <taxon>Eukaryota</taxon>
        <taxon>Metazoa</taxon>
        <taxon>Chordata</taxon>
        <taxon>Craniata</taxon>
        <taxon>Vertebrata</taxon>
        <taxon>Euteleostomi</taxon>
        <taxon>Actinopterygii</taxon>
        <taxon>Neopterygii</taxon>
        <taxon>Teleostei</taxon>
        <taxon>Neoteleostei</taxon>
        <taxon>Acanthomorphata</taxon>
        <taxon>Carangaria</taxon>
        <taxon>Pleuronectiformes</taxon>
        <taxon>Pleuronectoidei</taxon>
        <taxon>Pleuronectidae</taxon>
        <taxon>Pleuronectes</taxon>
    </lineage>
</organism>